<evidence type="ECO:0000259" key="2">
    <source>
        <dbReference type="Pfam" id="PF00035"/>
    </source>
</evidence>
<dbReference type="Ensembl" id="ENSSTUT00000051014.1">
    <property type="protein sequence ID" value="ENSSTUP00000048910.1"/>
    <property type="gene ID" value="ENSSTUG00000020566.1"/>
</dbReference>
<feature type="domain" description="DRBM" evidence="2">
    <location>
        <begin position="13"/>
        <end position="46"/>
    </location>
</feature>
<organism evidence="3 4">
    <name type="scientific">Salmo trutta</name>
    <name type="common">Brown trout</name>
    <dbReference type="NCBI Taxonomy" id="8032"/>
    <lineage>
        <taxon>Eukaryota</taxon>
        <taxon>Metazoa</taxon>
        <taxon>Chordata</taxon>
        <taxon>Craniata</taxon>
        <taxon>Vertebrata</taxon>
        <taxon>Euteleostomi</taxon>
        <taxon>Actinopterygii</taxon>
        <taxon>Neopterygii</taxon>
        <taxon>Teleostei</taxon>
        <taxon>Protacanthopterygii</taxon>
        <taxon>Salmoniformes</taxon>
        <taxon>Salmonidae</taxon>
        <taxon>Salmoninae</taxon>
        <taxon>Salmo</taxon>
    </lineage>
</organism>
<dbReference type="GO" id="GO:0008298">
    <property type="term" value="P:intracellular mRNA localization"/>
    <property type="evidence" value="ECO:0007669"/>
    <property type="project" value="TreeGrafter"/>
</dbReference>
<reference evidence="3" key="1">
    <citation type="submission" date="2025-08" db="UniProtKB">
        <authorList>
            <consortium name="Ensembl"/>
        </authorList>
    </citation>
    <scope>IDENTIFICATION</scope>
</reference>
<dbReference type="PANTHER" id="PTHR46054">
    <property type="entry name" value="MATERNAL EFFECT PROTEIN STAUFEN"/>
    <property type="match status" value="1"/>
</dbReference>
<protein>
    <recommendedName>
        <fullName evidence="2">DRBM domain-containing protein</fullName>
    </recommendedName>
</protein>
<dbReference type="PANTHER" id="PTHR46054:SF1">
    <property type="entry name" value="DOUBLE-STRANDED RNA-BINDING PROTEIN STAUFEN HOMOLOG 2"/>
    <property type="match status" value="1"/>
</dbReference>
<dbReference type="InParanoid" id="A0A673ZQ90"/>
<name>A0A673ZQ90_SALTR</name>
<dbReference type="InterPro" id="IPR014720">
    <property type="entry name" value="dsRBD_dom"/>
</dbReference>
<evidence type="ECO:0000313" key="4">
    <source>
        <dbReference type="Proteomes" id="UP000472277"/>
    </source>
</evidence>
<dbReference type="GO" id="GO:0005886">
    <property type="term" value="C:plasma membrane"/>
    <property type="evidence" value="ECO:0007669"/>
    <property type="project" value="TreeGrafter"/>
</dbReference>
<dbReference type="GO" id="GO:0010494">
    <property type="term" value="C:cytoplasmic stress granule"/>
    <property type="evidence" value="ECO:0007669"/>
    <property type="project" value="TreeGrafter"/>
</dbReference>
<dbReference type="SUPFAM" id="SSF54768">
    <property type="entry name" value="dsRNA-binding domain-like"/>
    <property type="match status" value="1"/>
</dbReference>
<dbReference type="InterPro" id="IPR051740">
    <property type="entry name" value="DRBM-containing_protein"/>
</dbReference>
<dbReference type="Proteomes" id="UP000472277">
    <property type="component" value="Chromosome 2"/>
</dbReference>
<dbReference type="Gene3D" id="3.30.160.20">
    <property type="match status" value="1"/>
</dbReference>
<accession>A0A673ZQ90</accession>
<sequence>MFSLLSTGWCCGQIFTVQLCLGEQVWEAEGTSIKKAQHSTASLALTESLLPRPAPRSPTVDINSNPGNLDVLFMMFFFLYRDNASIQSLYILQYNHSLYFTVQ</sequence>
<dbReference type="GO" id="GO:0003729">
    <property type="term" value="F:mRNA binding"/>
    <property type="evidence" value="ECO:0007669"/>
    <property type="project" value="TreeGrafter"/>
</dbReference>
<keyword evidence="4" id="KW-1185">Reference proteome</keyword>
<dbReference type="GO" id="GO:0032839">
    <property type="term" value="C:dendrite cytoplasm"/>
    <property type="evidence" value="ECO:0007669"/>
    <property type="project" value="GOC"/>
</dbReference>
<dbReference type="AlphaFoldDB" id="A0A673ZQ90"/>
<dbReference type="GO" id="GO:0003725">
    <property type="term" value="F:double-stranded RNA binding"/>
    <property type="evidence" value="ECO:0007669"/>
    <property type="project" value="TreeGrafter"/>
</dbReference>
<evidence type="ECO:0000313" key="3">
    <source>
        <dbReference type="Ensembl" id="ENSSTUP00000048910.1"/>
    </source>
</evidence>
<feature type="signal peptide" evidence="1">
    <location>
        <begin position="1"/>
        <end position="22"/>
    </location>
</feature>
<proteinExistence type="predicted"/>
<feature type="chain" id="PRO_5025439199" description="DRBM domain-containing protein" evidence="1">
    <location>
        <begin position="23"/>
        <end position="103"/>
    </location>
</feature>
<reference evidence="3" key="2">
    <citation type="submission" date="2025-09" db="UniProtKB">
        <authorList>
            <consortium name="Ensembl"/>
        </authorList>
    </citation>
    <scope>IDENTIFICATION</scope>
</reference>
<dbReference type="GeneTree" id="ENSGT00940000154977"/>
<dbReference type="GO" id="GO:0007281">
    <property type="term" value="P:germ cell development"/>
    <property type="evidence" value="ECO:0007669"/>
    <property type="project" value="TreeGrafter"/>
</dbReference>
<dbReference type="GO" id="GO:0098964">
    <property type="term" value="P:anterograde dendritic transport of messenger ribonucleoprotein complex"/>
    <property type="evidence" value="ECO:0007669"/>
    <property type="project" value="TreeGrafter"/>
</dbReference>
<dbReference type="GO" id="GO:0035418">
    <property type="term" value="P:protein localization to synapse"/>
    <property type="evidence" value="ECO:0007669"/>
    <property type="project" value="TreeGrafter"/>
</dbReference>
<dbReference type="GO" id="GO:0043025">
    <property type="term" value="C:neuronal cell body"/>
    <property type="evidence" value="ECO:0007669"/>
    <property type="project" value="TreeGrafter"/>
</dbReference>
<dbReference type="Pfam" id="PF00035">
    <property type="entry name" value="dsrm"/>
    <property type="match status" value="1"/>
</dbReference>
<evidence type="ECO:0000256" key="1">
    <source>
        <dbReference type="SAM" id="SignalP"/>
    </source>
</evidence>
<keyword evidence="1" id="KW-0732">Signal</keyword>